<dbReference type="Pfam" id="PF01182">
    <property type="entry name" value="Glucosamine_iso"/>
    <property type="match status" value="1"/>
</dbReference>
<dbReference type="InterPro" id="IPR039104">
    <property type="entry name" value="6PGL"/>
</dbReference>
<gene>
    <name evidence="3" type="ORF">BN980_GECA20s01121g</name>
</gene>
<evidence type="ECO:0000313" key="4">
    <source>
        <dbReference type="Proteomes" id="UP000242525"/>
    </source>
</evidence>
<accession>A0A0J9XJ45</accession>
<organism evidence="3 4">
    <name type="scientific">Geotrichum candidum</name>
    <name type="common">Oospora lactis</name>
    <name type="synonym">Dipodascus geotrichum</name>
    <dbReference type="NCBI Taxonomy" id="1173061"/>
    <lineage>
        <taxon>Eukaryota</taxon>
        <taxon>Fungi</taxon>
        <taxon>Dikarya</taxon>
        <taxon>Ascomycota</taxon>
        <taxon>Saccharomycotina</taxon>
        <taxon>Dipodascomycetes</taxon>
        <taxon>Dipodascales</taxon>
        <taxon>Dipodascaceae</taxon>
        <taxon>Geotrichum</taxon>
    </lineage>
</organism>
<dbReference type="EMBL" id="CCBN010000020">
    <property type="protein sequence ID" value="CDO57322.1"/>
    <property type="molecule type" value="Genomic_DNA"/>
</dbReference>
<evidence type="ECO:0000313" key="3">
    <source>
        <dbReference type="EMBL" id="CDO57322.1"/>
    </source>
</evidence>
<dbReference type="GO" id="GO:0005975">
    <property type="term" value="P:carbohydrate metabolic process"/>
    <property type="evidence" value="ECO:0007669"/>
    <property type="project" value="InterPro"/>
</dbReference>
<dbReference type="PANTHER" id="PTHR11054">
    <property type="entry name" value="6-PHOSPHOGLUCONOLACTONASE"/>
    <property type="match status" value="1"/>
</dbReference>
<name>A0A0J9XJ45_GEOCN</name>
<feature type="domain" description="Glucosamine/galactosamine-6-phosphate isomerase" evidence="2">
    <location>
        <begin position="63"/>
        <end position="300"/>
    </location>
</feature>
<dbReference type="InterPro" id="IPR006148">
    <property type="entry name" value="Glc/Gal-6P_isomerase"/>
</dbReference>
<feature type="region of interest" description="Disordered" evidence="1">
    <location>
        <begin position="1"/>
        <end position="43"/>
    </location>
</feature>
<proteinExistence type="predicted"/>
<feature type="compositionally biased region" description="Polar residues" evidence="1">
    <location>
        <begin position="1"/>
        <end position="27"/>
    </location>
</feature>
<comment type="caution">
    <text evidence="3">The sequence shown here is derived from an EMBL/GenBank/DDBJ whole genome shotgun (WGS) entry which is preliminary data.</text>
</comment>
<sequence>MLSDAANFTKSNQTKPTDTRNPTNLKTSGGPGPDVANSQEESAAATAFAPARLAPRVLKRYGSQAELVDRFADVLQAQERQALAVGHEFNILVSGGGGGDRSVAMRLLAATLLRYHHHHRRALAAEPAYFTNLCDWNIFFADERCVAQFDNESFFEMFYEWAYETVVQYPQHPEVHDVYYYPRPAGPAKVDLAPEYLKESKPARYDESVFDMLARYETIIDEIVPKGLHPVTSQALPRFDLVLLDLGADGSVGGLTAADLGAESSSHHHHFLQLVTDACPPYLATALPVLETASNVFVFVDPVAAAADTKPAGGDAESQQASAAVAAAAEAAMANLFERILKPAAPADLELPAARLYRGRQGRVEFFVDLGIHRRL</sequence>
<dbReference type="SUPFAM" id="SSF100950">
    <property type="entry name" value="NagB/RpiA/CoA transferase-like"/>
    <property type="match status" value="1"/>
</dbReference>
<dbReference type="InterPro" id="IPR037171">
    <property type="entry name" value="NagB/RpiA_transferase-like"/>
</dbReference>
<reference evidence="3" key="1">
    <citation type="submission" date="2014-03" db="EMBL/GenBank/DDBJ databases">
        <authorList>
            <person name="Casaregola S."/>
        </authorList>
    </citation>
    <scope>NUCLEOTIDE SEQUENCE [LARGE SCALE GENOMIC DNA]</scope>
    <source>
        <strain evidence="3">CLIB 918</strain>
    </source>
</reference>
<dbReference type="Gene3D" id="3.40.50.1360">
    <property type="match status" value="1"/>
</dbReference>
<dbReference type="PANTHER" id="PTHR11054:SF0">
    <property type="entry name" value="6-PHOSPHOGLUCONOLACTONASE"/>
    <property type="match status" value="1"/>
</dbReference>
<evidence type="ECO:0000259" key="2">
    <source>
        <dbReference type="Pfam" id="PF01182"/>
    </source>
</evidence>
<dbReference type="AlphaFoldDB" id="A0A0J9XJ45"/>
<protein>
    <recommendedName>
        <fullName evidence="2">Glucosamine/galactosamine-6-phosphate isomerase domain-containing protein</fullName>
    </recommendedName>
</protein>
<evidence type="ECO:0000256" key="1">
    <source>
        <dbReference type="SAM" id="MobiDB-lite"/>
    </source>
</evidence>
<keyword evidence="4" id="KW-1185">Reference proteome</keyword>
<dbReference type="Proteomes" id="UP000242525">
    <property type="component" value="Unassembled WGS sequence"/>
</dbReference>